<evidence type="ECO:0000259" key="5">
    <source>
        <dbReference type="Pfam" id="PF01103"/>
    </source>
</evidence>
<dbReference type="PANTHER" id="PTHR12815:SF15">
    <property type="entry name" value="OS11G0106200 PROTEIN"/>
    <property type="match status" value="1"/>
</dbReference>
<feature type="compositionally biased region" description="Acidic residues" evidence="4">
    <location>
        <begin position="15"/>
        <end position="42"/>
    </location>
</feature>
<gene>
    <name evidence="6" type="ORF">OsJ_32655</name>
</gene>
<reference evidence="6" key="1">
    <citation type="journal article" date="2005" name="PLoS Biol.">
        <title>The genomes of Oryza sativa: a history of duplications.</title>
        <authorList>
            <person name="Yu J."/>
            <person name="Wang J."/>
            <person name="Lin W."/>
            <person name="Li S."/>
            <person name="Li H."/>
            <person name="Zhou J."/>
            <person name="Ni P."/>
            <person name="Dong W."/>
            <person name="Hu S."/>
            <person name="Zeng C."/>
            <person name="Zhang J."/>
            <person name="Zhang Y."/>
            <person name="Li R."/>
            <person name="Xu Z."/>
            <person name="Li S."/>
            <person name="Li X."/>
            <person name="Zheng H."/>
            <person name="Cong L."/>
            <person name="Lin L."/>
            <person name="Yin J."/>
            <person name="Geng J."/>
            <person name="Li G."/>
            <person name="Shi J."/>
            <person name="Liu J."/>
            <person name="Lv H."/>
            <person name="Li J."/>
            <person name="Wang J."/>
            <person name="Deng Y."/>
            <person name="Ran L."/>
            <person name="Shi X."/>
            <person name="Wang X."/>
            <person name="Wu Q."/>
            <person name="Li C."/>
            <person name="Ren X."/>
            <person name="Wang J."/>
            <person name="Wang X."/>
            <person name="Li D."/>
            <person name="Liu D."/>
            <person name="Zhang X."/>
            <person name="Ji Z."/>
            <person name="Zhao W."/>
            <person name="Sun Y."/>
            <person name="Zhang Z."/>
            <person name="Bao J."/>
            <person name="Han Y."/>
            <person name="Dong L."/>
            <person name="Ji J."/>
            <person name="Chen P."/>
            <person name="Wu S."/>
            <person name="Liu J."/>
            <person name="Xiao Y."/>
            <person name="Bu D."/>
            <person name="Tan J."/>
            <person name="Yang L."/>
            <person name="Ye C."/>
            <person name="Zhang J."/>
            <person name="Xu J."/>
            <person name="Zhou Y."/>
            <person name="Yu Y."/>
            <person name="Zhang B."/>
            <person name="Zhuang S."/>
            <person name="Wei H."/>
            <person name="Liu B."/>
            <person name="Lei M."/>
            <person name="Yu H."/>
            <person name="Li Y."/>
            <person name="Xu H."/>
            <person name="Wei S."/>
            <person name="He X."/>
            <person name="Fang L."/>
            <person name="Zhang Z."/>
            <person name="Zhang Y."/>
            <person name="Huang X."/>
            <person name="Su Z."/>
            <person name="Tong W."/>
            <person name="Li J."/>
            <person name="Tong Z."/>
            <person name="Li S."/>
            <person name="Ye J."/>
            <person name="Wang L."/>
            <person name="Fang L."/>
            <person name="Lei T."/>
            <person name="Chen C."/>
            <person name="Chen H."/>
            <person name="Xu Z."/>
            <person name="Li H."/>
            <person name="Huang H."/>
            <person name="Zhang F."/>
            <person name="Xu H."/>
            <person name="Li N."/>
            <person name="Zhao C."/>
            <person name="Li S."/>
            <person name="Dong L."/>
            <person name="Huang Y."/>
            <person name="Li L."/>
            <person name="Xi Y."/>
            <person name="Qi Q."/>
            <person name="Li W."/>
            <person name="Zhang B."/>
            <person name="Hu W."/>
            <person name="Zhang Y."/>
            <person name="Tian X."/>
            <person name="Jiao Y."/>
            <person name="Liang X."/>
            <person name="Jin J."/>
            <person name="Gao L."/>
            <person name="Zheng W."/>
            <person name="Hao B."/>
            <person name="Liu S."/>
            <person name="Wang W."/>
            <person name="Yuan L."/>
            <person name="Cao M."/>
            <person name="McDermott J."/>
            <person name="Samudrala R."/>
            <person name="Wang J."/>
            <person name="Wong G.K."/>
            <person name="Yang H."/>
        </authorList>
    </citation>
    <scope>NUCLEOTIDE SEQUENCE [LARGE SCALE GENOMIC DNA]</scope>
</reference>
<organism evidence="6">
    <name type="scientific">Oryza sativa subsp. japonica</name>
    <name type="common">Rice</name>
    <dbReference type="NCBI Taxonomy" id="39947"/>
    <lineage>
        <taxon>Eukaryota</taxon>
        <taxon>Viridiplantae</taxon>
        <taxon>Streptophyta</taxon>
        <taxon>Embryophyta</taxon>
        <taxon>Tracheophyta</taxon>
        <taxon>Spermatophyta</taxon>
        <taxon>Magnoliopsida</taxon>
        <taxon>Liliopsida</taxon>
        <taxon>Poales</taxon>
        <taxon>Poaceae</taxon>
        <taxon>BOP clade</taxon>
        <taxon>Oryzoideae</taxon>
        <taxon>Oryzeae</taxon>
        <taxon>Oryzinae</taxon>
        <taxon>Oryza</taxon>
        <taxon>Oryza sativa</taxon>
    </lineage>
</organism>
<keyword evidence="1" id="KW-0934">Plastid</keyword>
<evidence type="ECO:0000256" key="3">
    <source>
        <dbReference type="ARBA" id="ARBA00024013"/>
    </source>
</evidence>
<sequence>MATASSPASVQDYPDLQEDDDDDFQDDDDLDDEDEEDDDDQEPSPSPSDEARLQSVLRRLTAEEVRIRVHDVEIRGCCRTRRAAVEAAVGSDLPRAATVRDLVRAAAAAADRIRRLGAFDTVSITLDAAPPGIPGNAAVIVLVDVAEARGRAAGELGIFANKGTRSCSVQGSVKLKNLFGYCETWDASGDLGLDQTVELSTGVAIPRIGAIPTPLTRSCSVQGSVKLKNLFGYCETWDASGDLGLDQTVELSTGVAIPRIGAIPTPLVARISFLSEDWLKSSLREHMMGVSVGLLSTMNHNLAYNLSWRTITDRALMSSNSIRGQLGHSLLSSIKYAYKVDQRDSRIRPTRGYAYLFSSQVGGLAPESKDARYIRQELDLRVALPLGVLNGALNAGVAAGIIHPLARGSTGSISPLSEQFYLGGNRSLMCRLGGPSSLLGFKKRGLGTDLQSSTPENSENVASTSPELSARGGDIAVTAFADLSFDIPLKPLRELGIHGHAFVSAGNLAKLTEPDLRKFPLAEFLQTFRSSAGFGVVVPTRLFRIEVNYCHILKQFDYDLGKAGIQLNFSSP</sequence>
<name>B9G8Z3_ORYSJ</name>
<protein>
    <recommendedName>
        <fullName evidence="5">Bacterial surface antigen (D15) domain-containing protein</fullName>
    </recommendedName>
</protein>
<reference evidence="6" key="2">
    <citation type="submission" date="2008-12" db="EMBL/GenBank/DDBJ databases">
        <title>Improved gene annotation of the rice (Oryza sativa) genomes.</title>
        <authorList>
            <person name="Wang J."/>
            <person name="Li R."/>
            <person name="Fan W."/>
            <person name="Huang Q."/>
            <person name="Zhang J."/>
            <person name="Zhou Y."/>
            <person name="Hu Y."/>
            <person name="Zi S."/>
            <person name="Li J."/>
            <person name="Ni P."/>
            <person name="Zheng H."/>
            <person name="Zhang Y."/>
            <person name="Zhao M."/>
            <person name="Hao Q."/>
            <person name="McDermott J."/>
            <person name="Samudrala R."/>
            <person name="Kristiansen K."/>
            <person name="Wong G.K.-S."/>
        </authorList>
    </citation>
    <scope>NUCLEOTIDE SEQUENCE</scope>
</reference>
<feature type="region of interest" description="Disordered" evidence="4">
    <location>
        <begin position="447"/>
        <end position="468"/>
    </location>
</feature>
<proteinExistence type="predicted"/>
<feature type="region of interest" description="Disordered" evidence="4">
    <location>
        <begin position="1"/>
        <end position="52"/>
    </location>
</feature>
<dbReference type="GO" id="GO:0009707">
    <property type="term" value="C:chloroplast outer membrane"/>
    <property type="evidence" value="ECO:0007669"/>
    <property type="project" value="UniProtKB-SubCell"/>
</dbReference>
<dbReference type="Gene3D" id="2.40.160.50">
    <property type="entry name" value="membrane protein fhac: a member of the omp85/tpsb transporter family"/>
    <property type="match status" value="1"/>
</dbReference>
<dbReference type="InterPro" id="IPR039910">
    <property type="entry name" value="D15-like"/>
</dbReference>
<comment type="subcellular location">
    <subcellularLocation>
        <location evidence="3">Plastid</location>
        <location evidence="3">Chloroplast outer membrane</location>
    </subcellularLocation>
</comment>
<keyword evidence="1" id="KW-1002">Plastid outer membrane</keyword>
<feature type="domain" description="Bacterial surface antigen (D15)" evidence="5">
    <location>
        <begin position="229"/>
        <end position="569"/>
    </location>
</feature>
<dbReference type="AlphaFoldDB" id="B9G8Z3"/>
<dbReference type="Pfam" id="PF01103">
    <property type="entry name" value="Omp85"/>
    <property type="match status" value="1"/>
</dbReference>
<feature type="compositionally biased region" description="Polar residues" evidence="4">
    <location>
        <begin position="449"/>
        <end position="467"/>
    </location>
</feature>
<dbReference type="InterPro" id="IPR000184">
    <property type="entry name" value="Bac_surfAg_D15"/>
</dbReference>
<keyword evidence="2" id="KW-0472">Membrane</keyword>
<evidence type="ECO:0000256" key="1">
    <source>
        <dbReference type="ARBA" id="ARBA00022805"/>
    </source>
</evidence>
<evidence type="ECO:0000313" key="6">
    <source>
        <dbReference type="EMBL" id="EEE51499.1"/>
    </source>
</evidence>
<dbReference type="EMBL" id="CM000148">
    <property type="protein sequence ID" value="EEE51499.1"/>
    <property type="molecule type" value="Genomic_DNA"/>
</dbReference>
<dbReference type="FunFam" id="2.40.160.50:FF:000005">
    <property type="entry name" value="Outer membrane OMP85 family protein"/>
    <property type="match status" value="1"/>
</dbReference>
<accession>B9G8Z3</accession>
<dbReference type="PANTHER" id="PTHR12815">
    <property type="entry name" value="SORTING AND ASSEMBLY MACHINERY SAMM50 PROTEIN FAMILY MEMBER"/>
    <property type="match status" value="1"/>
</dbReference>
<dbReference type="Proteomes" id="UP000007752">
    <property type="component" value="Chromosome 11"/>
</dbReference>
<evidence type="ECO:0000256" key="4">
    <source>
        <dbReference type="SAM" id="MobiDB-lite"/>
    </source>
</evidence>
<evidence type="ECO:0000256" key="2">
    <source>
        <dbReference type="ARBA" id="ARBA00023136"/>
    </source>
</evidence>